<dbReference type="GO" id="GO:0099402">
    <property type="term" value="P:plant organ development"/>
    <property type="evidence" value="ECO:0007669"/>
    <property type="project" value="UniProtKB-ARBA"/>
</dbReference>
<feature type="repeat" description="PPR" evidence="2">
    <location>
        <begin position="455"/>
        <end position="489"/>
    </location>
</feature>
<feature type="repeat" description="PPR" evidence="2">
    <location>
        <begin position="562"/>
        <end position="596"/>
    </location>
</feature>
<dbReference type="FunFam" id="1.25.40.10:FF:000073">
    <property type="entry name" value="Pentatricopeptide repeat-containing protein chloroplastic"/>
    <property type="match status" value="1"/>
</dbReference>
<dbReference type="Gene3D" id="1.25.40.10">
    <property type="entry name" value="Tetratricopeptide repeat domain"/>
    <property type="match status" value="4"/>
</dbReference>
<feature type="repeat" description="PPR" evidence="2">
    <location>
        <begin position="531"/>
        <end position="561"/>
    </location>
</feature>
<dbReference type="InterPro" id="IPR046848">
    <property type="entry name" value="E_motif"/>
</dbReference>
<dbReference type="InterPro" id="IPR011990">
    <property type="entry name" value="TPR-like_helical_dom_sf"/>
</dbReference>
<dbReference type="PROSITE" id="PS51375">
    <property type="entry name" value="PPR"/>
    <property type="match status" value="9"/>
</dbReference>
<evidence type="ECO:0000256" key="2">
    <source>
        <dbReference type="PROSITE-ProRule" id="PRU00708"/>
    </source>
</evidence>
<feature type="repeat" description="PPR" evidence="2">
    <location>
        <begin position="352"/>
        <end position="386"/>
    </location>
</feature>
<feature type="repeat" description="PPR" evidence="2">
    <location>
        <begin position="705"/>
        <end position="739"/>
    </location>
</feature>
<accession>A0AAQ3Q8S7</accession>
<dbReference type="InterPro" id="IPR002885">
    <property type="entry name" value="PPR_rpt"/>
</dbReference>
<dbReference type="Pfam" id="PF20431">
    <property type="entry name" value="E_motif"/>
    <property type="match status" value="1"/>
</dbReference>
<name>A0AAQ3Q8S7_9LILI</name>
<keyword evidence="1" id="KW-0677">Repeat</keyword>
<dbReference type="GO" id="GO:0009451">
    <property type="term" value="P:RNA modification"/>
    <property type="evidence" value="ECO:0007669"/>
    <property type="project" value="InterPro"/>
</dbReference>
<evidence type="ECO:0000256" key="1">
    <source>
        <dbReference type="ARBA" id="ARBA00022737"/>
    </source>
</evidence>
<gene>
    <name evidence="4" type="ORF">Cni_G08546</name>
</gene>
<protein>
    <submittedName>
        <fullName evidence="4">Pentatricopeptide repeat-containing protein</fullName>
    </submittedName>
</protein>
<feature type="repeat" description="PPR" evidence="2">
    <location>
        <begin position="144"/>
        <end position="174"/>
    </location>
</feature>
<dbReference type="InterPro" id="IPR046960">
    <property type="entry name" value="PPR_At4g14850-like_plant"/>
</dbReference>
<dbReference type="NCBIfam" id="TIGR00756">
    <property type="entry name" value="PPR"/>
    <property type="match status" value="7"/>
</dbReference>
<evidence type="ECO:0000313" key="5">
    <source>
        <dbReference type="Proteomes" id="UP001327560"/>
    </source>
</evidence>
<dbReference type="Pfam" id="PF01535">
    <property type="entry name" value="PPR"/>
    <property type="match status" value="8"/>
</dbReference>
<feature type="repeat" description="PPR" evidence="2">
    <location>
        <begin position="40"/>
        <end position="74"/>
    </location>
</feature>
<reference evidence="4 5" key="1">
    <citation type="submission" date="2023-10" db="EMBL/GenBank/DDBJ databases">
        <title>Chromosome-scale genome assembly provides insights into flower coloration mechanisms of Canna indica.</title>
        <authorList>
            <person name="Li C."/>
        </authorList>
    </citation>
    <scope>NUCLEOTIDE SEQUENCE [LARGE SCALE GENOMIC DNA]</scope>
    <source>
        <tissue evidence="4">Flower</tissue>
    </source>
</reference>
<feature type="repeat" description="PPR" evidence="2">
    <location>
        <begin position="597"/>
        <end position="631"/>
    </location>
</feature>
<dbReference type="PANTHER" id="PTHR24015:SF548">
    <property type="entry name" value="OS08G0340900 PROTEIN"/>
    <property type="match status" value="1"/>
</dbReference>
<dbReference type="GO" id="GO:0003723">
    <property type="term" value="F:RNA binding"/>
    <property type="evidence" value="ECO:0007669"/>
    <property type="project" value="InterPro"/>
</dbReference>
<sequence length="762" mass="84246">MNTLSCAFQPVSSSRAHTSPPPPIVRRNAQDGLRKPSAHSVASCSSLILAETKRGEYQNAFELFSEFLSHGWSPDEFALGSLLRACSSLSDASLGGQLHAKSIRAGLASERGVRSSLISMYSANGFLDDARRVFDETPPAEEADVPTWNSVISAYAFHGLQDECFDLFRAMLGVAQLAPTDATLAIVISACSASEEIWVGKVIHAMILKDQTPGETKMRNSLISMYAKWGHLDEAKKVFERIDDKDVVSWNAIIAGLEQNGECDNAVSLFRRLSAGRESTMAVKPNRITFLSLLTAIATISALRLGKEVHGRLIRSGLDREISIGNSLITMYAKCGEVEKARLAFKKLPCRDVISWNSLLSGYAQNNDLIRCYYLFEEMLLSGFEPDLRTLTVLLSALSPDSCRLGREAHGFVLKRAAPHSPSYIPVYNAMIAMYSKLGRLGDAEKVFVGMSKVDSYTWNSMMDGYSINESYYDATMLFVEMQTQGFPPDYSTFSIILTVCSKMVSIELGKQLHASSVKQCLHVSVCENFPLSISNALVSMYSKCGSIDDAAQVFERMPKRDVVSWTSMITGYAHHGMAHESFEIFEAMRNDGVRPNSVTYLGLLSACVHGGLVEEGIGYFNLMREEGDDEPNIEHYACMVDLFGRAGEFEEAEEMVEMAGRELGLKGASCLRLWKVLLGACHARKQLERGIGVGERILEVDPDDETTHVLLSNLYAANGSWEDAISMRRLMREKGLKKGAGCSWVEIRNRRHVFVSADCYE</sequence>
<dbReference type="Proteomes" id="UP001327560">
    <property type="component" value="Chromosome 3"/>
</dbReference>
<dbReference type="AlphaFoldDB" id="A0AAQ3Q8S7"/>
<dbReference type="FunFam" id="1.25.40.10:FF:000158">
    <property type="entry name" value="pentatricopeptide repeat-containing protein At2g33680"/>
    <property type="match status" value="1"/>
</dbReference>
<dbReference type="Pfam" id="PF13041">
    <property type="entry name" value="PPR_2"/>
    <property type="match status" value="3"/>
</dbReference>
<dbReference type="EMBL" id="CP136892">
    <property type="protein sequence ID" value="WOK99834.1"/>
    <property type="molecule type" value="Genomic_DNA"/>
</dbReference>
<feature type="compositionally biased region" description="Polar residues" evidence="3">
    <location>
        <begin position="1"/>
        <end position="17"/>
    </location>
</feature>
<dbReference type="FunFam" id="1.25.40.10:FF:000381">
    <property type="entry name" value="Pentatricopeptide repeat-containing protein"/>
    <property type="match status" value="1"/>
</dbReference>
<dbReference type="PANTHER" id="PTHR24015">
    <property type="entry name" value="OS07G0578800 PROTEIN-RELATED"/>
    <property type="match status" value="1"/>
</dbReference>
<evidence type="ECO:0000256" key="3">
    <source>
        <dbReference type="SAM" id="MobiDB-lite"/>
    </source>
</evidence>
<proteinExistence type="predicted"/>
<dbReference type="SUPFAM" id="SSF48452">
    <property type="entry name" value="TPR-like"/>
    <property type="match status" value="2"/>
</dbReference>
<organism evidence="4 5">
    <name type="scientific">Canna indica</name>
    <name type="common">Indian-shot</name>
    <dbReference type="NCBI Taxonomy" id="4628"/>
    <lineage>
        <taxon>Eukaryota</taxon>
        <taxon>Viridiplantae</taxon>
        <taxon>Streptophyta</taxon>
        <taxon>Embryophyta</taxon>
        <taxon>Tracheophyta</taxon>
        <taxon>Spermatophyta</taxon>
        <taxon>Magnoliopsida</taxon>
        <taxon>Liliopsida</taxon>
        <taxon>Zingiberales</taxon>
        <taxon>Cannaceae</taxon>
        <taxon>Canna</taxon>
    </lineage>
</organism>
<evidence type="ECO:0000313" key="4">
    <source>
        <dbReference type="EMBL" id="WOK99834.1"/>
    </source>
</evidence>
<keyword evidence="5" id="KW-1185">Reference proteome</keyword>
<feature type="region of interest" description="Disordered" evidence="3">
    <location>
        <begin position="1"/>
        <end position="32"/>
    </location>
</feature>
<feature type="repeat" description="PPR" evidence="2">
    <location>
        <begin position="215"/>
        <end position="249"/>
    </location>
</feature>